<reference evidence="1 2" key="1">
    <citation type="journal article" date="2022" name="Plant J.">
        <title>Chromosome-level genome of Camellia lanceoleosa provides a valuable resource for understanding genome evolution and self-incompatibility.</title>
        <authorList>
            <person name="Gong W."/>
            <person name="Xiao S."/>
            <person name="Wang L."/>
            <person name="Liao Z."/>
            <person name="Chang Y."/>
            <person name="Mo W."/>
            <person name="Hu G."/>
            <person name="Li W."/>
            <person name="Zhao G."/>
            <person name="Zhu H."/>
            <person name="Hu X."/>
            <person name="Ji K."/>
            <person name="Xiang X."/>
            <person name="Song Q."/>
            <person name="Yuan D."/>
            <person name="Jin S."/>
            <person name="Zhang L."/>
        </authorList>
    </citation>
    <scope>NUCLEOTIDE SEQUENCE [LARGE SCALE GENOMIC DNA]</scope>
    <source>
        <strain evidence="1">SQ_2022a</strain>
    </source>
</reference>
<organism evidence="1 2">
    <name type="scientific">Camellia lanceoleosa</name>
    <dbReference type="NCBI Taxonomy" id="1840588"/>
    <lineage>
        <taxon>Eukaryota</taxon>
        <taxon>Viridiplantae</taxon>
        <taxon>Streptophyta</taxon>
        <taxon>Embryophyta</taxon>
        <taxon>Tracheophyta</taxon>
        <taxon>Spermatophyta</taxon>
        <taxon>Magnoliopsida</taxon>
        <taxon>eudicotyledons</taxon>
        <taxon>Gunneridae</taxon>
        <taxon>Pentapetalae</taxon>
        <taxon>asterids</taxon>
        <taxon>Ericales</taxon>
        <taxon>Theaceae</taxon>
        <taxon>Camellia</taxon>
    </lineage>
</organism>
<proteinExistence type="predicted"/>
<accession>A0ACC0FEU7</accession>
<comment type="caution">
    <text evidence="1">The sequence shown here is derived from an EMBL/GenBank/DDBJ whole genome shotgun (WGS) entry which is preliminary data.</text>
</comment>
<name>A0ACC0FEU7_9ERIC</name>
<dbReference type="EMBL" id="CM045771">
    <property type="protein sequence ID" value="KAI7987059.1"/>
    <property type="molecule type" value="Genomic_DNA"/>
</dbReference>
<protein>
    <submittedName>
        <fullName evidence="1">Beta-1,3-galactosyltransferase 2</fullName>
    </submittedName>
</protein>
<evidence type="ECO:0000313" key="2">
    <source>
        <dbReference type="Proteomes" id="UP001060215"/>
    </source>
</evidence>
<dbReference type="Proteomes" id="UP001060215">
    <property type="component" value="Chromosome 14"/>
</dbReference>
<keyword evidence="2" id="KW-1185">Reference proteome</keyword>
<sequence length="264" mass="30055">MDHMALEDYQLIISGIEKERFPKSNWNKFFKACEFTNYSWPLLKLHFYVKVDDDVHVNIATLGETLARYRKKPRVYIGCMKSGTVLAQNYDTEFTPQISQQQTQFEAREHFRNRIGCEDEGAGGKEEASERKADLDRWNSCGDEMKVESSRIDGDKTSKSALVDSKSKSSRKHDGGGGEKKEESVGLVGEKEESKSSSKVESKRKSEKDLGRKDKDSKEKKRVLEKKIHETEVTVDGEERQGKRGRENTGVAYLSEICIRKVAG</sequence>
<evidence type="ECO:0000313" key="1">
    <source>
        <dbReference type="EMBL" id="KAI7987059.1"/>
    </source>
</evidence>
<gene>
    <name evidence="1" type="ORF">LOK49_LG13G01758</name>
</gene>